<dbReference type="Pfam" id="PF00691">
    <property type="entry name" value="OmpA"/>
    <property type="match status" value="1"/>
</dbReference>
<evidence type="ECO:0000256" key="5">
    <source>
        <dbReference type="SAM" id="SignalP"/>
    </source>
</evidence>
<evidence type="ECO:0000256" key="4">
    <source>
        <dbReference type="PROSITE-ProRule" id="PRU00473"/>
    </source>
</evidence>
<dbReference type="InterPro" id="IPR006664">
    <property type="entry name" value="OMP_bac"/>
</dbReference>
<dbReference type="RefSeq" id="WP_011585391.1">
    <property type="nucleotide sequence ID" value="NC_008255.1"/>
</dbReference>
<dbReference type="PRINTS" id="PR01021">
    <property type="entry name" value="OMPADOMAIN"/>
</dbReference>
<comment type="subcellular location">
    <subcellularLocation>
        <location evidence="1">Cell outer membrane</location>
    </subcellularLocation>
</comment>
<dbReference type="PANTHER" id="PTHR30329">
    <property type="entry name" value="STATOR ELEMENT OF FLAGELLAR MOTOR COMPLEX"/>
    <property type="match status" value="1"/>
</dbReference>
<name>A0A6N4SS68_CYTH3</name>
<organism evidence="7 8">
    <name type="scientific">Cytophaga hutchinsonii (strain ATCC 33406 / DSM 1761 / CIP 103989 / NBRC 15051 / NCIMB 9469 / D465)</name>
    <dbReference type="NCBI Taxonomy" id="269798"/>
    <lineage>
        <taxon>Bacteria</taxon>
        <taxon>Pseudomonadati</taxon>
        <taxon>Bacteroidota</taxon>
        <taxon>Cytophagia</taxon>
        <taxon>Cytophagales</taxon>
        <taxon>Cytophagaceae</taxon>
        <taxon>Cytophaga</taxon>
    </lineage>
</organism>
<evidence type="ECO:0000313" key="7">
    <source>
        <dbReference type="EMBL" id="ABG59274.1"/>
    </source>
</evidence>
<keyword evidence="3" id="KW-0998">Cell outer membrane</keyword>
<dbReference type="Gene3D" id="3.30.1330.60">
    <property type="entry name" value="OmpA-like domain"/>
    <property type="match status" value="1"/>
</dbReference>
<dbReference type="GO" id="GO:0009279">
    <property type="term" value="C:cell outer membrane"/>
    <property type="evidence" value="ECO:0007669"/>
    <property type="project" value="UniProtKB-SubCell"/>
</dbReference>
<dbReference type="SUPFAM" id="SSF82171">
    <property type="entry name" value="DPP6 N-terminal domain-like"/>
    <property type="match status" value="1"/>
</dbReference>
<evidence type="ECO:0000313" key="8">
    <source>
        <dbReference type="Proteomes" id="UP000001822"/>
    </source>
</evidence>
<dbReference type="Pfam" id="PF07676">
    <property type="entry name" value="PD40"/>
    <property type="match status" value="4"/>
</dbReference>
<dbReference type="OrthoDB" id="911314at2"/>
<dbReference type="PANTHER" id="PTHR30329:SF21">
    <property type="entry name" value="LIPOPROTEIN YIAD-RELATED"/>
    <property type="match status" value="1"/>
</dbReference>
<keyword evidence="2 4" id="KW-0472">Membrane</keyword>
<keyword evidence="8" id="KW-1185">Reference proteome</keyword>
<dbReference type="KEGG" id="chu:CHU_2008"/>
<dbReference type="InterPro" id="IPR036737">
    <property type="entry name" value="OmpA-like_sf"/>
</dbReference>
<proteinExistence type="predicted"/>
<dbReference type="CDD" id="cd07185">
    <property type="entry name" value="OmpA_C-like"/>
    <property type="match status" value="1"/>
</dbReference>
<feature type="domain" description="OmpA-like" evidence="6">
    <location>
        <begin position="393"/>
        <end position="509"/>
    </location>
</feature>
<evidence type="ECO:0000256" key="3">
    <source>
        <dbReference type="ARBA" id="ARBA00023237"/>
    </source>
</evidence>
<dbReference type="InterPro" id="IPR050330">
    <property type="entry name" value="Bact_OuterMem_StrucFunc"/>
</dbReference>
<evidence type="ECO:0000256" key="1">
    <source>
        <dbReference type="ARBA" id="ARBA00004442"/>
    </source>
</evidence>
<dbReference type="AlphaFoldDB" id="A0A6N4SS68"/>
<feature type="chain" id="PRO_5027049635" evidence="5">
    <location>
        <begin position="26"/>
        <end position="509"/>
    </location>
</feature>
<reference evidence="7 8" key="1">
    <citation type="journal article" date="2007" name="Appl. Environ. Microbiol.">
        <title>Genome sequence of the cellulolytic gliding bacterium Cytophaga hutchinsonii.</title>
        <authorList>
            <person name="Xie G."/>
            <person name="Bruce D.C."/>
            <person name="Challacombe J.F."/>
            <person name="Chertkov O."/>
            <person name="Detter J.C."/>
            <person name="Gilna P."/>
            <person name="Han C.S."/>
            <person name="Lucas S."/>
            <person name="Misra M."/>
            <person name="Myers G.L."/>
            <person name="Richardson P."/>
            <person name="Tapia R."/>
            <person name="Thayer N."/>
            <person name="Thompson L.S."/>
            <person name="Brettin T.S."/>
            <person name="Henrissat B."/>
            <person name="Wilson D.B."/>
            <person name="McBride M.J."/>
        </authorList>
    </citation>
    <scope>NUCLEOTIDE SEQUENCE [LARGE SCALE GENOMIC DNA]</scope>
    <source>
        <strain evidence="8">ATCC 33406 / DSM 1761 / CIP 103989 / NBRC 15051 / NCIMB 9469 / D465</strain>
    </source>
</reference>
<dbReference type="InterPro" id="IPR011659">
    <property type="entry name" value="WD40"/>
</dbReference>
<sequence>MKNYLIYCLLIFCIQAAVCSSIANAQDDTPTLINPGLRSLGSPINTLQFSEFAPTISADGKTLIYESDKSGRWRLYISYQQNGAWSEPKDMDVINNRVQPGDFIGGPCFSYDGNRLYFTSNMKGTVGGMDLWYSEKINDVWQAPKNMGRTVNTAGYDGFPCVSPDNKTLYFMRAGNSNSPTGQRCCILMYAEKRGNYFINPKALPAPVNTGCEGYPRIMADGKTLIFSSYRTSGKGGYDLYQSKKTGSKWSTPVAMEFINTPKDDELISVPASGDVIYLSNTNKNNKDDIYRLPLPKEFRPEEVVLVEGVVKNEETNKPMPAIIRVSNIKTKEKISETENDSLSGKYNLYLQKGKKYDVSVTSKGYSFQSEVYDLEKAVAYETIKKDMVLEPLKLNASFRLNNLFFDFDSASLTKESELELDRVIEMMKTNATMQVEISAHTDDMGSDAYNQKLSQLRAESVVKYLTLHGIITTRLVAKGYGESVPSVPNDTEENRAKNRRVEFKIIKL</sequence>
<protein>
    <submittedName>
        <fullName evidence="7">Possible outer membrane protein</fullName>
    </submittedName>
</protein>
<accession>A0A6N4SS68</accession>
<dbReference type="InterPro" id="IPR011042">
    <property type="entry name" value="6-blade_b-propeller_TolB-like"/>
</dbReference>
<feature type="signal peptide" evidence="5">
    <location>
        <begin position="1"/>
        <end position="25"/>
    </location>
</feature>
<keyword evidence="5" id="KW-0732">Signal</keyword>
<dbReference type="Proteomes" id="UP000001822">
    <property type="component" value="Chromosome"/>
</dbReference>
<dbReference type="InterPro" id="IPR006665">
    <property type="entry name" value="OmpA-like"/>
</dbReference>
<gene>
    <name evidence="7" type="primary">yiaD</name>
    <name evidence="7" type="ordered locus">CHU_2008</name>
</gene>
<dbReference type="EMBL" id="CP000383">
    <property type="protein sequence ID" value="ABG59274.1"/>
    <property type="molecule type" value="Genomic_DNA"/>
</dbReference>
<dbReference type="Gene3D" id="2.120.10.30">
    <property type="entry name" value="TolB, C-terminal domain"/>
    <property type="match status" value="1"/>
</dbReference>
<dbReference type="PROSITE" id="PS51123">
    <property type="entry name" value="OMPA_2"/>
    <property type="match status" value="1"/>
</dbReference>
<evidence type="ECO:0000259" key="6">
    <source>
        <dbReference type="PROSITE" id="PS51123"/>
    </source>
</evidence>
<dbReference type="Gene3D" id="2.60.40.1120">
    <property type="entry name" value="Carboxypeptidase-like, regulatory domain"/>
    <property type="match status" value="1"/>
</dbReference>
<dbReference type="SUPFAM" id="SSF103088">
    <property type="entry name" value="OmpA-like"/>
    <property type="match status" value="1"/>
</dbReference>
<evidence type="ECO:0000256" key="2">
    <source>
        <dbReference type="ARBA" id="ARBA00023136"/>
    </source>
</evidence>